<keyword evidence="2" id="KW-0812">Transmembrane</keyword>
<feature type="compositionally biased region" description="Polar residues" evidence="1">
    <location>
        <begin position="1"/>
        <end position="29"/>
    </location>
</feature>
<feature type="compositionally biased region" description="Basic and acidic residues" evidence="1">
    <location>
        <begin position="30"/>
        <end position="40"/>
    </location>
</feature>
<evidence type="ECO:0000313" key="3">
    <source>
        <dbReference type="EMBL" id="CDW91272.1"/>
    </source>
</evidence>
<keyword evidence="4" id="KW-1185">Reference proteome</keyword>
<name>A0A078BDK9_STYLE</name>
<accession>A0A078BDK9</accession>
<reference evidence="3 4" key="1">
    <citation type="submission" date="2014-06" db="EMBL/GenBank/DDBJ databases">
        <authorList>
            <person name="Swart Estienne"/>
        </authorList>
    </citation>
    <scope>NUCLEOTIDE SEQUENCE [LARGE SCALE GENOMIC DNA]</scope>
    <source>
        <strain evidence="3 4">130c</strain>
    </source>
</reference>
<protein>
    <recommendedName>
        <fullName evidence="5">Transmembrane protein</fullName>
    </recommendedName>
</protein>
<dbReference type="Proteomes" id="UP000039865">
    <property type="component" value="Unassembled WGS sequence"/>
</dbReference>
<organism evidence="3 4">
    <name type="scientific">Stylonychia lemnae</name>
    <name type="common">Ciliate</name>
    <dbReference type="NCBI Taxonomy" id="5949"/>
    <lineage>
        <taxon>Eukaryota</taxon>
        <taxon>Sar</taxon>
        <taxon>Alveolata</taxon>
        <taxon>Ciliophora</taxon>
        <taxon>Intramacronucleata</taxon>
        <taxon>Spirotrichea</taxon>
        <taxon>Stichotrichia</taxon>
        <taxon>Sporadotrichida</taxon>
        <taxon>Oxytrichidae</taxon>
        <taxon>Stylonychinae</taxon>
        <taxon>Stylonychia</taxon>
    </lineage>
</organism>
<proteinExistence type="predicted"/>
<evidence type="ECO:0000256" key="2">
    <source>
        <dbReference type="SAM" id="Phobius"/>
    </source>
</evidence>
<evidence type="ECO:0000256" key="1">
    <source>
        <dbReference type="SAM" id="MobiDB-lite"/>
    </source>
</evidence>
<feature type="transmembrane region" description="Helical" evidence="2">
    <location>
        <begin position="539"/>
        <end position="558"/>
    </location>
</feature>
<dbReference type="InParanoid" id="A0A078BDK9"/>
<feature type="transmembrane region" description="Helical" evidence="2">
    <location>
        <begin position="356"/>
        <end position="374"/>
    </location>
</feature>
<gene>
    <name evidence="3" type="primary">Contig14420.g708</name>
    <name evidence="3" type="ORF">STYLEM_20425</name>
</gene>
<feature type="region of interest" description="Disordered" evidence="1">
    <location>
        <begin position="1"/>
        <end position="40"/>
    </location>
</feature>
<evidence type="ECO:0008006" key="5">
    <source>
        <dbReference type="Google" id="ProtNLM"/>
    </source>
</evidence>
<feature type="transmembrane region" description="Helical" evidence="2">
    <location>
        <begin position="383"/>
        <end position="403"/>
    </location>
</feature>
<keyword evidence="2" id="KW-0472">Membrane</keyword>
<feature type="transmembrane region" description="Helical" evidence="2">
    <location>
        <begin position="496"/>
        <end position="518"/>
    </location>
</feature>
<evidence type="ECO:0000313" key="4">
    <source>
        <dbReference type="Proteomes" id="UP000039865"/>
    </source>
</evidence>
<feature type="transmembrane region" description="Helical" evidence="2">
    <location>
        <begin position="277"/>
        <end position="297"/>
    </location>
</feature>
<sequence length="1117" mass="129077">MKKQDNSFNKSPFQTIDLTNSQYNPSGRGQSKEEDLVVNDKRSDIRRRVTSLRKNNDLNDYEDRDQVMGMHDNINTDDELNQDYVDEQYKVKRSAKLNIIDVDDEILTYKDINNIIVRVQIQKVIALFFCVLSISIGIYNQLKCYSSTELDNICKNKCTYIESHRTYSNYYPDQWAIRLEKDIKVGKRLSQNRGQQQNLQNILDDKQLMRQFLYFYVNLTFSIIYLSVGVMCLAMRNLHLAYVKAFLFDRLAYDDSKNLNSDYQEQIDSSISDWTQILNGTGALCIISALAALSLSISSFQISRKYQYYHMSNQYMNFFQIVIACLILAYCCQVKQFWSYYEITEFVREWPISANYYLAILIICMTIGQTFAIYKDRVHAMQILGSIQMIAFLLMFIFTFFIVSDINDYENNFKCYEAMHSINESDYQQFECSTKYTVTSTSVPDLQQRSNCSLDATRLVWEEQYSDKWDQQKKVGCLNNQCCEATLQYVRSKFDYLIYLSLLLPILGFANYTTLVTLMTYLQIYVNRQLSHGHQEKTMISMILAVPVIAIFYIVVAMQPGPSFMPNLNVQQFDEIIRPANIDQKYINFDGYFDIFDIIIREDKRSCGNSCIDLAFLVSLEVNKGILRLNPEFDKDLVSITQNSVLYNKDTKIQGYQLQFRGPLNGVNEALDLFEYKPLCPFDLDNTLSVRITAYPVNGQSGSGQIVYADMGSSVSINGKGEHVIMQKQINYAFDKRSDIKVMGKLLLQQNAEKTIPIKNAQILLSSNLFECKTWSSQPISTDETGLFVFNTPQIIGNKPYTLDLLFSNSPDSPTFEVLTKQIQIGGIMNFGAISQKSISLGNQIITFDSSIPQRDQNIVVQVKNGQYYGDIQNANIFIREGNDPVLAQEYAPVLRSESSESNGQFKFLRLVKDYYSIFANKTNYYKDFISHPVMGINTPKLPNLYLLPYYESIQGPLWIQLRYKKLNSLDLNMLLNFNTENAHQCDVGVFQRQCGGVLYYTDLKYDNPVSLLKFNQYGKNYTYLLAVSIQQQDKYENQTDFSNDFAKFDPKVSFIMGSPEKEKRFEISCPFQNDNMKQSNTWLVGCFNTVDGLQKFNLLNILVNTNYLALDKNKYC</sequence>
<dbReference type="EMBL" id="CCKQ01019253">
    <property type="protein sequence ID" value="CDW91272.1"/>
    <property type="molecule type" value="Genomic_DNA"/>
</dbReference>
<keyword evidence="2" id="KW-1133">Transmembrane helix</keyword>
<dbReference type="OrthoDB" id="10673826at2759"/>
<feature type="transmembrane region" description="Helical" evidence="2">
    <location>
        <begin position="213"/>
        <end position="236"/>
    </location>
</feature>
<feature type="transmembrane region" description="Helical" evidence="2">
    <location>
        <begin position="318"/>
        <end position="336"/>
    </location>
</feature>
<dbReference type="AlphaFoldDB" id="A0A078BDK9"/>